<feature type="domain" description="DUF7852" evidence="1">
    <location>
        <begin position="24"/>
        <end position="74"/>
    </location>
</feature>
<dbReference type="Proteomes" id="UP001078443">
    <property type="component" value="Unassembled WGS sequence"/>
</dbReference>
<evidence type="ECO:0000259" key="1">
    <source>
        <dbReference type="Pfam" id="PF25250"/>
    </source>
</evidence>
<evidence type="ECO:0000313" key="2">
    <source>
        <dbReference type="EMBL" id="MCY6483123.1"/>
    </source>
</evidence>
<keyword evidence="3" id="KW-1185">Reference proteome</keyword>
<dbReference type="RefSeq" id="WP_268039383.1">
    <property type="nucleotide sequence ID" value="NZ_JAPQER010000001.1"/>
</dbReference>
<gene>
    <name evidence="2" type="ORF">OW763_01980</name>
</gene>
<proteinExistence type="predicted"/>
<evidence type="ECO:0000313" key="3">
    <source>
        <dbReference type="Proteomes" id="UP001078443"/>
    </source>
</evidence>
<dbReference type="Pfam" id="PF25250">
    <property type="entry name" value="DUF7852"/>
    <property type="match status" value="1"/>
</dbReference>
<comment type="caution">
    <text evidence="2">The sequence shown here is derived from an EMBL/GenBank/DDBJ whole genome shotgun (WGS) entry which is preliminary data.</text>
</comment>
<name>A0ABT4CVW7_9CLOT</name>
<dbReference type="NCBIfam" id="NF045794">
    <property type="entry name" value="CsxC_fam"/>
    <property type="match status" value="1"/>
</dbReference>
<accession>A0ABT4CVW7</accession>
<protein>
    <recommendedName>
        <fullName evidence="1">DUF7852 domain-containing protein</fullName>
    </recommendedName>
</protein>
<sequence>MENERKLKAGFEKEDVKNWVSYGPVVSEIPVVLAEFYVDIPVVTDINLPTAAVEIKRITKDVCLTQCQLIGTSTILSISGFVRKNIEYVDDDSCLQDFTVDVDFDYTMDIAKYLKHYIWYSSKYQNEFLFGENCCCKDKFCKDFKRKDLTDWAHLNEPVFCKLLRYYITETDINRQQDEEPFTTLHEKMVVSLALKVLQKRQIYIPRPYYGEGKEEVQGEER</sequence>
<dbReference type="InterPro" id="IPR057174">
    <property type="entry name" value="DUF7852"/>
</dbReference>
<reference evidence="2" key="1">
    <citation type="submission" date="2022-12" db="EMBL/GenBank/DDBJ databases">
        <authorList>
            <person name="Wang J."/>
        </authorList>
    </citation>
    <scope>NUCLEOTIDE SEQUENCE</scope>
    <source>
        <strain evidence="2">HY-45-18</strain>
    </source>
</reference>
<dbReference type="EMBL" id="JAPQER010000001">
    <property type="protein sequence ID" value="MCY6483123.1"/>
    <property type="molecule type" value="Genomic_DNA"/>
</dbReference>
<organism evidence="2 3">
    <name type="scientific">Clostridium aestuarii</name>
    <dbReference type="NCBI Taxonomy" id="338193"/>
    <lineage>
        <taxon>Bacteria</taxon>
        <taxon>Bacillati</taxon>
        <taxon>Bacillota</taxon>
        <taxon>Clostridia</taxon>
        <taxon>Eubacteriales</taxon>
        <taxon>Clostridiaceae</taxon>
        <taxon>Clostridium</taxon>
    </lineage>
</organism>
<dbReference type="InterPro" id="IPR054845">
    <property type="entry name" value="Exosporium_prot_C"/>
</dbReference>